<proteinExistence type="predicted"/>
<evidence type="ECO:0000256" key="1">
    <source>
        <dbReference type="SAM" id="SignalP"/>
    </source>
</evidence>
<dbReference type="AlphaFoldDB" id="A0AB39KR37"/>
<protein>
    <submittedName>
        <fullName evidence="2">DUF2141 domain-containing protein</fullName>
    </submittedName>
</protein>
<accession>A0AB39KR37</accession>
<dbReference type="InterPro" id="IPR018673">
    <property type="entry name" value="DUF2141"/>
</dbReference>
<feature type="signal peptide" evidence="1">
    <location>
        <begin position="1"/>
        <end position="25"/>
    </location>
</feature>
<organism evidence="2">
    <name type="scientific">Caulobacter sp. 73W</name>
    <dbReference type="NCBI Taxonomy" id="3161137"/>
    <lineage>
        <taxon>Bacteria</taxon>
        <taxon>Pseudomonadati</taxon>
        <taxon>Pseudomonadota</taxon>
        <taxon>Alphaproteobacteria</taxon>
        <taxon>Caulobacterales</taxon>
        <taxon>Caulobacteraceae</taxon>
        <taxon>Caulobacter</taxon>
    </lineage>
</organism>
<dbReference type="RefSeq" id="WP_369058682.1">
    <property type="nucleotide sequence ID" value="NZ_CP158375.1"/>
</dbReference>
<reference evidence="2" key="1">
    <citation type="submission" date="2024-06" db="EMBL/GenBank/DDBJ databases">
        <title>Caulobacter inopinatus, sp. nov.</title>
        <authorList>
            <person name="Donachie S.P."/>
        </authorList>
    </citation>
    <scope>NUCLEOTIDE SEQUENCE</scope>
    <source>
        <strain evidence="2">73W</strain>
    </source>
</reference>
<name>A0AB39KR37_9CAUL</name>
<feature type="chain" id="PRO_5044202965" evidence="1">
    <location>
        <begin position="26"/>
        <end position="154"/>
    </location>
</feature>
<evidence type="ECO:0000313" key="2">
    <source>
        <dbReference type="EMBL" id="XDO95839.1"/>
    </source>
</evidence>
<sequence length="154" mass="16420">MKARTLLVGAAGAAAAMAMGSPAFAQKCEGVGSAKLTVQVLGVRAAMGEMAVTIYPDNPKRFLAPKGKLYRVRAITTAPMTTVCFNVPPGAYAVAIYHDQNGDRDFNRSVIGMPTEGFGFSNDAPTKVGLPSFESVRFVVKDDVTIRSTLRYLK</sequence>
<gene>
    <name evidence="2" type="ORF">ABOZ73_13680</name>
</gene>
<keyword evidence="1" id="KW-0732">Signal</keyword>
<dbReference type="Pfam" id="PF09912">
    <property type="entry name" value="DUF2141"/>
    <property type="match status" value="1"/>
</dbReference>
<dbReference type="EMBL" id="CP158375">
    <property type="protein sequence ID" value="XDO95839.1"/>
    <property type="molecule type" value="Genomic_DNA"/>
</dbReference>